<proteinExistence type="predicted"/>
<gene>
    <name evidence="1" type="ORF">CD30_05825</name>
</gene>
<keyword evidence="2" id="KW-1185">Reference proteome</keyword>
<name>A0A0A3J744_9BACL</name>
<dbReference type="Proteomes" id="UP000030595">
    <property type="component" value="Unassembled WGS sequence"/>
</dbReference>
<sequence>MELWESLLTKSDKEIIKMAKEYGVELTVDEVRQLRPLAEKANITWLLTGIPEHVLKKAESILGKKKYKQYKKMLDSYY</sequence>
<dbReference type="eggNOG" id="ENOG5033BF3">
    <property type="taxonomic scope" value="Bacteria"/>
</dbReference>
<organism evidence="1 2">
    <name type="scientific">Ureibacillus massiliensis 4400831 = CIP 108448 = CCUG 49529</name>
    <dbReference type="NCBI Taxonomy" id="1211035"/>
    <lineage>
        <taxon>Bacteria</taxon>
        <taxon>Bacillati</taxon>
        <taxon>Bacillota</taxon>
        <taxon>Bacilli</taxon>
        <taxon>Bacillales</taxon>
        <taxon>Caryophanaceae</taxon>
        <taxon>Ureibacillus</taxon>
    </lineage>
</organism>
<reference evidence="1 2" key="1">
    <citation type="submission" date="2014-02" db="EMBL/GenBank/DDBJ databases">
        <title>Draft genome sequence of Lysinibacillus massiliensis CCUG 49529.</title>
        <authorList>
            <person name="Zhang F."/>
            <person name="Wang G."/>
            <person name="Zhang L."/>
        </authorList>
    </citation>
    <scope>NUCLEOTIDE SEQUENCE [LARGE SCALE GENOMIC DNA]</scope>
    <source>
        <strain evidence="1 2">CCUG 49529</strain>
    </source>
</reference>
<evidence type="ECO:0000313" key="2">
    <source>
        <dbReference type="Proteomes" id="UP000030595"/>
    </source>
</evidence>
<evidence type="ECO:0000313" key="1">
    <source>
        <dbReference type="EMBL" id="KGR91570.1"/>
    </source>
</evidence>
<comment type="caution">
    <text evidence="1">The sequence shown here is derived from an EMBL/GenBank/DDBJ whole genome shotgun (WGS) entry which is preliminary data.</text>
</comment>
<dbReference type="EMBL" id="JPVQ01000006">
    <property type="protein sequence ID" value="KGR91570.1"/>
    <property type="molecule type" value="Genomic_DNA"/>
</dbReference>
<protein>
    <submittedName>
        <fullName evidence="1">Uncharacterized protein</fullName>
    </submittedName>
</protein>
<dbReference type="AlphaFoldDB" id="A0A0A3J744"/>
<accession>A0A0A3J744</accession>